<keyword evidence="1" id="KW-0812">Transmembrane</keyword>
<dbReference type="Proteomes" id="UP000240599">
    <property type="component" value="Segment"/>
</dbReference>
<dbReference type="InterPro" id="IPR035305">
    <property type="entry name" value="Herpes_glycoH_C"/>
</dbReference>
<dbReference type="Pfam" id="PF17488">
    <property type="entry name" value="Herpes_glycoH_C"/>
    <property type="match status" value="1"/>
</dbReference>
<dbReference type="OrthoDB" id="6582at10239"/>
<dbReference type="Gene3D" id="1.20.58.1340">
    <property type="match status" value="1"/>
</dbReference>
<keyword evidence="1" id="KW-0472">Membrane</keyword>
<dbReference type="Proteomes" id="UP000208106">
    <property type="component" value="Segment"/>
</dbReference>
<evidence type="ECO:0000313" key="7">
    <source>
        <dbReference type="Proteomes" id="UP000208106"/>
    </source>
</evidence>
<dbReference type="Proteomes" id="UP000100290">
    <property type="component" value="Segment"/>
</dbReference>
<gene>
    <name evidence="5" type="primary">ORF47</name>
    <name evidence="3" type="synonym">UL22</name>
</gene>
<evidence type="ECO:0000313" key="5">
    <source>
        <dbReference type="EMBL" id="AKV40694.1"/>
    </source>
</evidence>
<dbReference type="InterPro" id="IPR038172">
    <property type="entry name" value="Herpes_glycoH_C_sf"/>
</dbReference>
<proteinExistence type="predicted"/>
<protein>
    <submittedName>
        <fullName evidence="3">Envelope glycoprotein H</fullName>
    </submittedName>
    <submittedName>
        <fullName evidence="5">UL22 glycoprotein H</fullName>
    </submittedName>
</protein>
<dbReference type="Gene3D" id="2.60.40.3190">
    <property type="entry name" value="Herpesvirus glycoprotein H, C-terminal domain"/>
    <property type="match status" value="1"/>
</dbReference>
<dbReference type="EMBL" id="KM924293">
    <property type="protein sequence ID" value="AIU39383.1"/>
    <property type="molecule type" value="Genomic_DNA"/>
</dbReference>
<dbReference type="KEGG" id="vg:26122547"/>
<evidence type="ECO:0000313" key="6">
    <source>
        <dbReference type="Proteomes" id="UP000100290"/>
    </source>
</evidence>
<dbReference type="Pfam" id="PF02489">
    <property type="entry name" value="Herpes_glycop_H"/>
    <property type="match status" value="1"/>
</dbReference>
<reference evidence="7 8" key="1">
    <citation type="journal article" date="2015" name="J. Virol.">
        <title>The Genome of a Tortoise Herpesvirus (Testudinid Herpesvirus 3) Has a Novel Structure and Contains a Large Region That Is Not Required for Replication In Vitro or Virulence In Vivo.</title>
        <authorList>
            <person name="Gandar F."/>
            <person name="Wilkie G.S."/>
            <person name="Gatherer D."/>
            <person name="Kerr K."/>
            <person name="Marlier D."/>
            <person name="Diez M."/>
            <person name="Marschang R.E."/>
            <person name="Mast J."/>
            <person name="Dewals B.G."/>
            <person name="Davison A.J."/>
            <person name="Vanderplasschen A.F."/>
        </authorList>
    </citation>
    <scope>NUCLEOTIDE SEQUENCE [LARGE SCALE GENOMIC DNA]</scope>
    <source>
        <strain evidence="3 7">1976</strain>
        <strain evidence="4 8">4295/7R</strain>
    </source>
</reference>
<keyword evidence="7" id="KW-1185">Reference proteome</keyword>
<accession>A0A0K1R1A8</accession>
<dbReference type="EMBL" id="KM924292">
    <property type="protein sequence ID" value="AIU39273.1"/>
    <property type="molecule type" value="Genomic_DNA"/>
</dbReference>
<name>A0A0K1R1A8_9ALPH</name>
<evidence type="ECO:0000313" key="4">
    <source>
        <dbReference type="EMBL" id="AIU39383.1"/>
    </source>
</evidence>
<dbReference type="EMBL" id="KT008627">
    <property type="protein sequence ID" value="AKV40694.1"/>
    <property type="molecule type" value="Genomic_DNA"/>
</dbReference>
<keyword evidence="3" id="KW-0946">Virion</keyword>
<dbReference type="Gene3D" id="3.30.500.50">
    <property type="match status" value="1"/>
</dbReference>
<feature type="domain" description="Herpesvirus glycoprotein H C-terminal" evidence="2">
    <location>
        <begin position="549"/>
        <end position="695"/>
    </location>
</feature>
<feature type="transmembrane region" description="Helical" evidence="1">
    <location>
        <begin position="709"/>
        <end position="731"/>
    </location>
</feature>
<keyword evidence="1" id="KW-1133">Transmembrane helix</keyword>
<evidence type="ECO:0000313" key="8">
    <source>
        <dbReference type="Proteomes" id="UP000240599"/>
    </source>
</evidence>
<evidence type="ECO:0000256" key="1">
    <source>
        <dbReference type="SAM" id="Phobius"/>
    </source>
</evidence>
<reference evidence="5 6" key="2">
    <citation type="journal article" date="2015" name="PLoS ONE">
        <title>A Genomic Approach to Unravel Host-Pathogen Interaction in Chelonians: The Example of Testudinid Herpesvirus 3.</title>
        <authorList>
            <person name="Origgi F.C."/>
            <person name="Tecilla M."/>
            <person name="Pilo P."/>
            <person name="Aloisio F."/>
            <person name="Otten P."/>
            <person name="Aguilar-Bultet L."/>
            <person name="Sattler U."/>
            <person name="Roccabianca P."/>
            <person name="Romero C.H."/>
            <person name="Bloom D.C."/>
            <person name="Jacobson E.R."/>
        </authorList>
    </citation>
    <scope>NUCLEOTIDE SEQUENCE [LARGE SCALE GENOMIC DNA]</scope>
    <source>
        <strain evidence="5">US1976/98</strain>
    </source>
</reference>
<evidence type="ECO:0000313" key="3">
    <source>
        <dbReference type="EMBL" id="AIU39273.1"/>
    </source>
</evidence>
<sequence length="733" mass="83254">MCLLALLGLITLVSAQPITNQYLRVVFSGNESSVRDNLEFNIPISVFKNNAWAQQLMEYSPFDDRHLATHSWLRYYRRIKTLTESDMKPVNWIGAREGIQPPSKIITLTSTSDLMNEDPLDIGIRTSSFNRPDNVTINLENPLFYPNRLAEVGTVNYESRRYLVNNVIGKDMIMIRFSNRFVDFHLFIYNKNKNPIQLRFLNNTILKNYTLFESPSHTIVLFIADYFFAAPVVSALGRYSLTFLQSDNYQYFLSLATQHFLDTVSKTGCKTISGHEPFMGVMTYLTFAMFKFSQLGQTTGYYTGEEILDFYTRAQILADMISRCHDRPIPDKDGKINTIRYGWSAYSQYAKLVLDKYNRLSTKDQLDYNSSEFIAYMRLLFIDAFSKSTQVIKSQVPQGFGVYSYASSVYSNFITTQRLSQREREGLYLALHTGLGNSTDATRRFRRLLMETTSMCTLKEMTKSLLETETLLGDTNGHNLLGYVSPCLYGLRFDVAYDVLQMQVLTLLPPGPTSQQSSYYTLGKDAERMLKSMMEMNAISMSQLFPELSCLDITNTRGLLAVIPITHNATFLISSAPLVRAVTFPVGDTVVSSPLYVSFVNRTCIPSRRLIGTNEIRSNFELRTDHSVCSVCGVVIVKYSETFGFREMLYIDSLATQNTLFHQNATMDNPFMATGPIDQSHFLLLFPNGTVVRLSGLMEHVFIAPIKEIAIIITSVITSIAFLAFVLKVCINK</sequence>
<keyword evidence="3" id="KW-0261">Viral envelope protein</keyword>
<dbReference type="GO" id="GO:0019031">
    <property type="term" value="C:viral envelope"/>
    <property type="evidence" value="ECO:0007669"/>
    <property type="project" value="UniProtKB-KW"/>
</dbReference>
<organism evidence="5 6">
    <name type="scientific">Testudinid alphaherpesvirus 3</name>
    <dbReference type="NCBI Taxonomy" id="2560801"/>
    <lineage>
        <taxon>Viruses</taxon>
        <taxon>Duplodnaviria</taxon>
        <taxon>Heunggongvirae</taxon>
        <taxon>Peploviricota</taxon>
        <taxon>Herviviricetes</taxon>
        <taxon>Herpesvirales</taxon>
        <taxon>Orthoherpesviridae</taxon>
        <taxon>Alphaherpesvirinae</taxon>
        <taxon>Scutavirus</taxon>
        <taxon>Scutavirus testudinidalpha3</taxon>
    </lineage>
</organism>
<evidence type="ECO:0000259" key="2">
    <source>
        <dbReference type="Pfam" id="PF17488"/>
    </source>
</evidence>